<dbReference type="AlphaFoldDB" id="A0A6E8V206"/>
<name>A0A6E8V206_ANOCL</name>
<dbReference type="VEuPathDB" id="VectorBase:ACON000424"/>
<accession>A0A6E8V206</accession>
<evidence type="ECO:0000313" key="2">
    <source>
        <dbReference type="Proteomes" id="UP001105220"/>
    </source>
</evidence>
<keyword evidence="2" id="KW-1185">Reference proteome</keyword>
<proteinExistence type="predicted"/>
<reference key="1">
    <citation type="journal article" date="2019" name="Genes (Basel)">
        <title>A High-Quality De novo Genome Assembly from a Single Mosquito Using PacBio Sequencing.</title>
        <authorList>
            <person name="Kingan S.B."/>
            <person name="Heaton H."/>
            <person name="Cudini J."/>
            <person name="Lambert C.C."/>
            <person name="Baybayan P."/>
            <person name="Galvin B.D."/>
            <person name="Durbin R."/>
            <person name="Korlach J."/>
            <person name="Lawniczak M.K.N."/>
        </authorList>
    </citation>
    <scope>NUCLEOTIDE SEQUENCE [LARGE SCALE GENOMIC DNA]</scope>
    <source>
        <strain>Mali-NIH</strain>
    </source>
</reference>
<dbReference type="EnsemblMetazoa" id="ACON000424-RA">
    <property type="protein sequence ID" value="ACON000424-PA"/>
    <property type="gene ID" value="ACON000424"/>
</dbReference>
<organism evidence="1 2">
    <name type="scientific">Anopheles coluzzii</name>
    <name type="common">African malaria mosquito</name>
    <dbReference type="NCBI Taxonomy" id="1518534"/>
    <lineage>
        <taxon>Eukaryota</taxon>
        <taxon>Metazoa</taxon>
        <taxon>Ecdysozoa</taxon>
        <taxon>Arthropoda</taxon>
        <taxon>Hexapoda</taxon>
        <taxon>Insecta</taxon>
        <taxon>Pterygota</taxon>
        <taxon>Neoptera</taxon>
        <taxon>Endopterygota</taxon>
        <taxon>Diptera</taxon>
        <taxon>Nematocera</taxon>
        <taxon>Culicoidea</taxon>
        <taxon>Culicidae</taxon>
        <taxon>Anophelinae</taxon>
        <taxon>Anopheles</taxon>
    </lineage>
</organism>
<sequence>MASKKMRMEGSLSKKTPIVFGVVGTRMEARRLTWEAIDFVAIG</sequence>
<reference evidence="1" key="2">
    <citation type="submission" date="2020-05" db="UniProtKB">
        <authorList>
            <consortium name="EnsemblMetazoa"/>
        </authorList>
    </citation>
    <scope>IDENTIFICATION</scope>
    <source>
        <strain evidence="1">Ngousso</strain>
    </source>
</reference>
<evidence type="ECO:0000313" key="1">
    <source>
        <dbReference type="EnsemblMetazoa" id="ACON000424-PA"/>
    </source>
</evidence>
<dbReference type="Proteomes" id="UP001105220">
    <property type="component" value="Unplaced"/>
</dbReference>
<protein>
    <submittedName>
        <fullName evidence="1">Uncharacterized protein</fullName>
    </submittedName>
</protein>